<dbReference type="AlphaFoldDB" id="B9D3F7"/>
<evidence type="ECO:0000313" key="1">
    <source>
        <dbReference type="EMBL" id="EEF13463.1"/>
    </source>
</evidence>
<accession>B9D3F7</accession>
<proteinExistence type="predicted"/>
<protein>
    <submittedName>
        <fullName evidence="1">Uncharacterized protein</fullName>
    </submittedName>
</protein>
<gene>
    <name evidence="1" type="ORF">CAMRE0001_0011</name>
</gene>
<evidence type="ECO:0000313" key="2">
    <source>
        <dbReference type="Proteomes" id="UP000003082"/>
    </source>
</evidence>
<name>B9D3F7_CAMRE</name>
<dbReference type="EMBL" id="ACFU01000020">
    <property type="protein sequence ID" value="EEF13463.1"/>
    <property type="molecule type" value="Genomic_DNA"/>
</dbReference>
<dbReference type="STRING" id="553218.CAMRE0001_0011"/>
<organism evidence="1 2">
    <name type="scientific">Campylobacter rectus RM3267</name>
    <dbReference type="NCBI Taxonomy" id="553218"/>
    <lineage>
        <taxon>Bacteria</taxon>
        <taxon>Pseudomonadati</taxon>
        <taxon>Campylobacterota</taxon>
        <taxon>Epsilonproteobacteria</taxon>
        <taxon>Campylobacterales</taxon>
        <taxon>Campylobacteraceae</taxon>
        <taxon>Campylobacter</taxon>
    </lineage>
</organism>
<comment type="caution">
    <text evidence="1">The sequence shown here is derived from an EMBL/GenBank/DDBJ whole genome shotgun (WGS) entry which is preliminary data.</text>
</comment>
<dbReference type="Proteomes" id="UP000003082">
    <property type="component" value="Unassembled WGS sequence"/>
</dbReference>
<sequence length="40" mass="4486">MTPKRADKYRRGKLNLANVKFTPLKFSPAKPAAPKLGVKF</sequence>
<keyword evidence="2" id="KW-1185">Reference proteome</keyword>
<reference evidence="1 2" key="1">
    <citation type="submission" date="2008-08" db="EMBL/GenBank/DDBJ databases">
        <authorList>
            <person name="Madupu R."/>
            <person name="Durkin A.S."/>
            <person name="Torralba M."/>
            <person name="Methe B."/>
            <person name="Sutton G.G."/>
            <person name="Strausberg R.L."/>
            <person name="Nelson K.E."/>
        </authorList>
    </citation>
    <scope>NUCLEOTIDE SEQUENCE [LARGE SCALE GENOMIC DNA]</scope>
    <source>
        <strain evidence="1 2">RM3267</strain>
    </source>
</reference>